<dbReference type="GO" id="GO:0016846">
    <property type="term" value="F:carbon-sulfur lyase activity"/>
    <property type="evidence" value="ECO:0007669"/>
    <property type="project" value="InterPro"/>
</dbReference>
<name>A0AAJ0MFH0_9PEZI</name>
<dbReference type="PROSITE" id="PS51891">
    <property type="entry name" value="CENP_V_GFA"/>
    <property type="match status" value="2"/>
</dbReference>
<dbReference type="InterPro" id="IPR052355">
    <property type="entry name" value="CENP-V-like"/>
</dbReference>
<comment type="caution">
    <text evidence="5">The sequence shown here is derived from an EMBL/GenBank/DDBJ whole genome shotgun (WGS) entry which is preliminary data.</text>
</comment>
<evidence type="ECO:0000259" key="4">
    <source>
        <dbReference type="PROSITE" id="PS51891"/>
    </source>
</evidence>
<dbReference type="InterPro" id="IPR006913">
    <property type="entry name" value="CENP-V/GFA"/>
</dbReference>
<keyword evidence="6" id="KW-1185">Reference proteome</keyword>
<feature type="domain" description="CENP-V/GFA" evidence="4">
    <location>
        <begin position="139"/>
        <end position="256"/>
    </location>
</feature>
<evidence type="ECO:0000313" key="5">
    <source>
        <dbReference type="EMBL" id="KAK3356729.1"/>
    </source>
</evidence>
<evidence type="ECO:0000256" key="3">
    <source>
        <dbReference type="ARBA" id="ARBA00022833"/>
    </source>
</evidence>
<dbReference type="EMBL" id="JAUIQD010000003">
    <property type="protein sequence ID" value="KAK3356729.1"/>
    <property type="molecule type" value="Genomic_DNA"/>
</dbReference>
<dbReference type="PANTHER" id="PTHR28620:SF1">
    <property type="entry name" value="CENP-V_GFA DOMAIN-CONTAINING PROTEIN"/>
    <property type="match status" value="1"/>
</dbReference>
<proteinExistence type="inferred from homology"/>
<reference evidence="5" key="2">
    <citation type="submission" date="2023-06" db="EMBL/GenBank/DDBJ databases">
        <authorList>
            <consortium name="Lawrence Berkeley National Laboratory"/>
            <person name="Haridas S."/>
            <person name="Hensen N."/>
            <person name="Bonometti L."/>
            <person name="Westerberg I."/>
            <person name="Brannstrom I.O."/>
            <person name="Guillou S."/>
            <person name="Cros-Aarteil S."/>
            <person name="Calhoun S."/>
            <person name="Kuo A."/>
            <person name="Mondo S."/>
            <person name="Pangilinan J."/>
            <person name="Riley R."/>
            <person name="Labutti K."/>
            <person name="Andreopoulos B."/>
            <person name="Lipzen A."/>
            <person name="Chen C."/>
            <person name="Yanf M."/>
            <person name="Daum C."/>
            <person name="Ng V."/>
            <person name="Clum A."/>
            <person name="Steindorff A."/>
            <person name="Ohm R."/>
            <person name="Martin F."/>
            <person name="Silar P."/>
            <person name="Natvig D."/>
            <person name="Lalanne C."/>
            <person name="Gautier V."/>
            <person name="Ament-Velasquez S.L."/>
            <person name="Kruys A."/>
            <person name="Hutchinson M.I."/>
            <person name="Powell A.J."/>
            <person name="Barry K."/>
            <person name="Miller A.N."/>
            <person name="Grigoriev I.V."/>
            <person name="Debuchy R."/>
            <person name="Gladieux P."/>
            <person name="Thoren M.H."/>
            <person name="Johannesson H."/>
        </authorList>
    </citation>
    <scope>NUCLEOTIDE SEQUENCE</scope>
    <source>
        <strain evidence="5">CBS 955.72</strain>
    </source>
</reference>
<dbReference type="PANTHER" id="PTHR28620">
    <property type="entry name" value="CENTROMERE PROTEIN V"/>
    <property type="match status" value="1"/>
</dbReference>
<sequence length="279" mass="30845">MDSTLASVYHGNCHCGRYRFELSAPQPLETIACTCSLCEKKGYLWLDLSASSIKVVRDDGSLTEYQSSALKDEFCNHCGTGVLGEHTLGPLLGRLLVNLRAVQGLNPFHLEKSAKVVKLEDKRTTDLPPPTPSDSLAHHVGSCHCGKVQAELLVPIKDQVVKEDNCSLCTRNACIGVYPNKDQVRIHGREHTFEYKYGKKFSGTTHCKTCGVTVFSNVYGPPLSVLEAAPPERKERVMAAYWRNMMLQPLNVRALDGVGRDTLHIERSDEGTEGYVLDP</sequence>
<organism evidence="5 6">
    <name type="scientific">Lasiosphaeria hispida</name>
    <dbReference type="NCBI Taxonomy" id="260671"/>
    <lineage>
        <taxon>Eukaryota</taxon>
        <taxon>Fungi</taxon>
        <taxon>Dikarya</taxon>
        <taxon>Ascomycota</taxon>
        <taxon>Pezizomycotina</taxon>
        <taxon>Sordariomycetes</taxon>
        <taxon>Sordariomycetidae</taxon>
        <taxon>Sordariales</taxon>
        <taxon>Lasiosphaeriaceae</taxon>
        <taxon>Lasiosphaeria</taxon>
    </lineage>
</organism>
<dbReference type="Pfam" id="PF04828">
    <property type="entry name" value="GFA"/>
    <property type="match status" value="2"/>
</dbReference>
<evidence type="ECO:0000256" key="1">
    <source>
        <dbReference type="ARBA" id="ARBA00005495"/>
    </source>
</evidence>
<dbReference type="Proteomes" id="UP001275084">
    <property type="component" value="Unassembled WGS sequence"/>
</dbReference>
<dbReference type="Gene3D" id="2.170.150.70">
    <property type="match status" value="2"/>
</dbReference>
<dbReference type="AlphaFoldDB" id="A0AAJ0MFH0"/>
<accession>A0AAJ0MFH0</accession>
<reference evidence="5" key="1">
    <citation type="journal article" date="2023" name="Mol. Phylogenet. Evol.">
        <title>Genome-scale phylogeny and comparative genomics of the fungal order Sordariales.</title>
        <authorList>
            <person name="Hensen N."/>
            <person name="Bonometti L."/>
            <person name="Westerberg I."/>
            <person name="Brannstrom I.O."/>
            <person name="Guillou S."/>
            <person name="Cros-Aarteil S."/>
            <person name="Calhoun S."/>
            <person name="Haridas S."/>
            <person name="Kuo A."/>
            <person name="Mondo S."/>
            <person name="Pangilinan J."/>
            <person name="Riley R."/>
            <person name="LaButti K."/>
            <person name="Andreopoulos B."/>
            <person name="Lipzen A."/>
            <person name="Chen C."/>
            <person name="Yan M."/>
            <person name="Daum C."/>
            <person name="Ng V."/>
            <person name="Clum A."/>
            <person name="Steindorff A."/>
            <person name="Ohm R.A."/>
            <person name="Martin F."/>
            <person name="Silar P."/>
            <person name="Natvig D.O."/>
            <person name="Lalanne C."/>
            <person name="Gautier V."/>
            <person name="Ament-Velasquez S.L."/>
            <person name="Kruys A."/>
            <person name="Hutchinson M.I."/>
            <person name="Powell A.J."/>
            <person name="Barry K."/>
            <person name="Miller A.N."/>
            <person name="Grigoriev I.V."/>
            <person name="Debuchy R."/>
            <person name="Gladieux P."/>
            <person name="Hiltunen Thoren M."/>
            <person name="Johannesson H."/>
        </authorList>
    </citation>
    <scope>NUCLEOTIDE SEQUENCE</scope>
    <source>
        <strain evidence="5">CBS 955.72</strain>
    </source>
</reference>
<dbReference type="InterPro" id="IPR011057">
    <property type="entry name" value="Mss4-like_sf"/>
</dbReference>
<keyword evidence="2" id="KW-0479">Metal-binding</keyword>
<evidence type="ECO:0000256" key="2">
    <source>
        <dbReference type="ARBA" id="ARBA00022723"/>
    </source>
</evidence>
<gene>
    <name evidence="5" type="ORF">B0T25DRAFT_537284</name>
</gene>
<keyword evidence="3" id="KW-0862">Zinc</keyword>
<evidence type="ECO:0000313" key="6">
    <source>
        <dbReference type="Proteomes" id="UP001275084"/>
    </source>
</evidence>
<dbReference type="SUPFAM" id="SSF51316">
    <property type="entry name" value="Mss4-like"/>
    <property type="match status" value="2"/>
</dbReference>
<dbReference type="GO" id="GO:0046872">
    <property type="term" value="F:metal ion binding"/>
    <property type="evidence" value="ECO:0007669"/>
    <property type="project" value="UniProtKB-KW"/>
</dbReference>
<protein>
    <submittedName>
        <fullName evidence="5">Mss4-like protein</fullName>
    </submittedName>
</protein>
<feature type="domain" description="CENP-V/GFA" evidence="4">
    <location>
        <begin position="9"/>
        <end position="126"/>
    </location>
</feature>
<comment type="similarity">
    <text evidence="1">Belongs to the Gfa family.</text>
</comment>